<dbReference type="Proteomes" id="UP000051269">
    <property type="component" value="Unassembled WGS sequence"/>
</dbReference>
<proteinExistence type="predicted"/>
<keyword evidence="2" id="KW-0732">Signal</keyword>
<feature type="region of interest" description="Disordered" evidence="1">
    <location>
        <begin position="57"/>
        <end position="92"/>
    </location>
</feature>
<accession>A0A0R2REB8</accession>
<evidence type="ECO:0000256" key="2">
    <source>
        <dbReference type="SAM" id="SignalP"/>
    </source>
</evidence>
<dbReference type="EMBL" id="LIBO01000270">
    <property type="protein sequence ID" value="KRO60673.1"/>
    <property type="molecule type" value="Genomic_DNA"/>
</dbReference>
<sequence length="92" mass="10422">MRHLFLWGCLGILAASSVHAESYADYVARHKKNQKLLNPMNVPVANALNDQWNETPEYADPNNRVATPGPKKFYIKSSRDDQGRVTCIPRPK</sequence>
<comment type="caution">
    <text evidence="3">The sequence shown here is derived from an EMBL/GenBank/DDBJ whole genome shotgun (WGS) entry which is preliminary data.</text>
</comment>
<evidence type="ECO:0000256" key="1">
    <source>
        <dbReference type="SAM" id="MobiDB-lite"/>
    </source>
</evidence>
<organism evidence="3 4">
    <name type="scientific">Verrucomicrobia subdivision 6 bacterium BACL9 MAG-120507-bin52</name>
    <dbReference type="NCBI Taxonomy" id="1655590"/>
    <lineage>
        <taxon>Bacteria</taxon>
        <taxon>Pseudomonadati</taxon>
        <taxon>Verrucomicrobiota</taxon>
        <taxon>Verrucomicrobiia</taxon>
        <taxon>Verrucomicrobiales</taxon>
        <taxon>Verrucomicrobia subdivision 6</taxon>
    </lineage>
</organism>
<feature type="chain" id="PRO_5006422742" evidence="2">
    <location>
        <begin position="21"/>
        <end position="92"/>
    </location>
</feature>
<dbReference type="AlphaFoldDB" id="A0A0R2REB8"/>
<evidence type="ECO:0000313" key="4">
    <source>
        <dbReference type="Proteomes" id="UP000051269"/>
    </source>
</evidence>
<protein>
    <submittedName>
        <fullName evidence="3">Uncharacterized protein</fullName>
    </submittedName>
</protein>
<evidence type="ECO:0000313" key="3">
    <source>
        <dbReference type="EMBL" id="KRO60673.1"/>
    </source>
</evidence>
<name>A0A0R2REB8_9BACT</name>
<feature type="signal peptide" evidence="2">
    <location>
        <begin position="1"/>
        <end position="20"/>
    </location>
</feature>
<gene>
    <name evidence="3" type="ORF">ABR82_00915</name>
</gene>
<reference evidence="3 4" key="1">
    <citation type="submission" date="2015-10" db="EMBL/GenBank/DDBJ databases">
        <title>Metagenome-Assembled Genomes uncover a global brackish microbiome.</title>
        <authorList>
            <person name="Hugerth L.W."/>
            <person name="Larsson J."/>
            <person name="Alneberg J."/>
            <person name="Lindh M.V."/>
            <person name="Legrand C."/>
            <person name="Pinhassi J."/>
            <person name="Andersson A.F."/>
        </authorList>
    </citation>
    <scope>NUCLEOTIDE SEQUENCE [LARGE SCALE GENOMIC DNA]</scope>
    <source>
        <strain evidence="3">BACL18 MAG-120507-bin52</strain>
    </source>
</reference>